<feature type="signal peptide" evidence="10">
    <location>
        <begin position="1"/>
        <end position="24"/>
    </location>
</feature>
<dbReference type="InterPro" id="IPR036179">
    <property type="entry name" value="Ig-like_dom_sf"/>
</dbReference>
<organism evidence="12 13">
    <name type="scientific">Salmo trutta</name>
    <name type="common">Brown trout</name>
    <dbReference type="NCBI Taxonomy" id="8032"/>
    <lineage>
        <taxon>Eukaryota</taxon>
        <taxon>Metazoa</taxon>
        <taxon>Chordata</taxon>
        <taxon>Craniata</taxon>
        <taxon>Vertebrata</taxon>
        <taxon>Euteleostomi</taxon>
        <taxon>Actinopterygii</taxon>
        <taxon>Neopterygii</taxon>
        <taxon>Teleostei</taxon>
        <taxon>Protacanthopterygii</taxon>
        <taxon>Salmoniformes</taxon>
        <taxon>Salmonidae</taxon>
        <taxon>Salmoninae</taxon>
        <taxon>Salmo</taxon>
    </lineage>
</organism>
<keyword evidence="3 10" id="KW-0732">Signal</keyword>
<dbReference type="Pfam" id="PF07686">
    <property type="entry name" value="V-set"/>
    <property type="match status" value="1"/>
</dbReference>
<dbReference type="PANTHER" id="PTHR19433:SF111">
    <property type="entry name" value="T CELL RECEPTOR ALPHA VARIABLE 4"/>
    <property type="match status" value="1"/>
</dbReference>
<dbReference type="InterPro" id="IPR013783">
    <property type="entry name" value="Ig-like_fold"/>
</dbReference>
<dbReference type="SUPFAM" id="SSF48726">
    <property type="entry name" value="Immunoglobulin"/>
    <property type="match status" value="1"/>
</dbReference>
<sequence>MARPFQQALLLYGLSLVSVLVSQSQTMVVCTGDTITLQCSNVTTVVGHTAWFKQVNGSEPVCISSMYGFNSTPDLHNGFQRRHFEMFSNHTAIFLKITKVEIADCGLYFCGLFPHSRMFFVNATYLKVKGHNGGEERPESSTKSTAEAKPKHCNGTISLVGEDDDGTTYLPSLVVILGVVTAVLLIVILILVLKIRRDTKTHNTGIEAQLQPQNSQDPDQDPDSLNYAALSFRQKRSRNKKTAKGQMMEMESNVVYAATR</sequence>
<keyword evidence="6" id="KW-1015">Disulfide bond</keyword>
<evidence type="ECO:0000256" key="9">
    <source>
        <dbReference type="SAM" id="Phobius"/>
    </source>
</evidence>
<keyword evidence="9" id="KW-1133">Transmembrane helix</keyword>
<protein>
    <recommendedName>
        <fullName evidence="11">Immunoglobulin V-set domain-containing protein</fullName>
    </recommendedName>
</protein>
<dbReference type="AlphaFoldDB" id="A0A674E185"/>
<evidence type="ECO:0000259" key="11">
    <source>
        <dbReference type="Pfam" id="PF07686"/>
    </source>
</evidence>
<keyword evidence="7" id="KW-0325">Glycoprotein</keyword>
<feature type="chain" id="PRO_5025410770" description="Immunoglobulin V-set domain-containing protein" evidence="10">
    <location>
        <begin position="25"/>
        <end position="260"/>
    </location>
</feature>
<dbReference type="Ensembl" id="ENSSTUT00000109237.1">
    <property type="protein sequence ID" value="ENSSTUP00000101840.1"/>
    <property type="gene ID" value="ENSSTUG00000045557.1"/>
</dbReference>
<evidence type="ECO:0000256" key="3">
    <source>
        <dbReference type="ARBA" id="ARBA00022729"/>
    </source>
</evidence>
<accession>A0A674E185</accession>
<dbReference type="GO" id="GO:0002376">
    <property type="term" value="P:immune system process"/>
    <property type="evidence" value="ECO:0007669"/>
    <property type="project" value="UniProtKB-KW"/>
</dbReference>
<keyword evidence="13" id="KW-1185">Reference proteome</keyword>
<evidence type="ECO:0000256" key="1">
    <source>
        <dbReference type="ARBA" id="ARBA00004236"/>
    </source>
</evidence>
<evidence type="ECO:0000313" key="12">
    <source>
        <dbReference type="Ensembl" id="ENSSTUP00000101840.1"/>
    </source>
</evidence>
<keyword evidence="9" id="KW-0812">Transmembrane</keyword>
<reference evidence="12" key="2">
    <citation type="submission" date="2025-09" db="UniProtKB">
        <authorList>
            <consortium name="Ensembl"/>
        </authorList>
    </citation>
    <scope>IDENTIFICATION</scope>
</reference>
<dbReference type="InterPro" id="IPR052051">
    <property type="entry name" value="TCR_complex_component"/>
</dbReference>
<dbReference type="InterPro" id="IPR013106">
    <property type="entry name" value="Ig_V-set"/>
</dbReference>
<feature type="region of interest" description="Disordered" evidence="8">
    <location>
        <begin position="206"/>
        <end position="225"/>
    </location>
</feature>
<feature type="compositionally biased region" description="Basic and acidic residues" evidence="8">
    <location>
        <begin position="132"/>
        <end position="150"/>
    </location>
</feature>
<dbReference type="GO" id="GO:0009617">
    <property type="term" value="P:response to bacterium"/>
    <property type="evidence" value="ECO:0007669"/>
    <property type="project" value="TreeGrafter"/>
</dbReference>
<evidence type="ECO:0000256" key="7">
    <source>
        <dbReference type="ARBA" id="ARBA00023180"/>
    </source>
</evidence>
<dbReference type="OMA" id="FEMFSNH"/>
<dbReference type="GeneTree" id="ENSGT00990000204231"/>
<dbReference type="Gene3D" id="2.60.40.10">
    <property type="entry name" value="Immunoglobulins"/>
    <property type="match status" value="1"/>
</dbReference>
<feature type="region of interest" description="Disordered" evidence="8">
    <location>
        <begin position="131"/>
        <end position="150"/>
    </location>
</feature>
<comment type="subcellular location">
    <subcellularLocation>
        <location evidence="1">Cell membrane</location>
    </subcellularLocation>
</comment>
<proteinExistence type="predicted"/>
<keyword evidence="4" id="KW-0391">Immunity</keyword>
<evidence type="ECO:0000256" key="4">
    <source>
        <dbReference type="ARBA" id="ARBA00022859"/>
    </source>
</evidence>
<evidence type="ECO:0000313" key="13">
    <source>
        <dbReference type="Proteomes" id="UP000472277"/>
    </source>
</evidence>
<dbReference type="Proteomes" id="UP000472277">
    <property type="component" value="Chromosome 8"/>
</dbReference>
<feature type="transmembrane region" description="Helical" evidence="9">
    <location>
        <begin position="169"/>
        <end position="193"/>
    </location>
</feature>
<name>A0A674E185_SALTR</name>
<dbReference type="InParanoid" id="A0A674E185"/>
<evidence type="ECO:0000256" key="6">
    <source>
        <dbReference type="ARBA" id="ARBA00023157"/>
    </source>
</evidence>
<evidence type="ECO:0000256" key="10">
    <source>
        <dbReference type="SAM" id="SignalP"/>
    </source>
</evidence>
<dbReference type="GO" id="GO:0005886">
    <property type="term" value="C:plasma membrane"/>
    <property type="evidence" value="ECO:0007669"/>
    <property type="project" value="UniProtKB-SubCell"/>
</dbReference>
<feature type="domain" description="Immunoglobulin V-set" evidence="11">
    <location>
        <begin position="24"/>
        <end position="128"/>
    </location>
</feature>
<reference evidence="12" key="1">
    <citation type="submission" date="2025-08" db="UniProtKB">
        <authorList>
            <consortium name="Ensembl"/>
        </authorList>
    </citation>
    <scope>IDENTIFICATION</scope>
</reference>
<evidence type="ECO:0000256" key="2">
    <source>
        <dbReference type="ARBA" id="ARBA00022475"/>
    </source>
</evidence>
<dbReference type="FunCoup" id="A0A674E185">
    <property type="interactions" value="52"/>
</dbReference>
<evidence type="ECO:0000256" key="5">
    <source>
        <dbReference type="ARBA" id="ARBA00023136"/>
    </source>
</evidence>
<evidence type="ECO:0000256" key="8">
    <source>
        <dbReference type="SAM" id="MobiDB-lite"/>
    </source>
</evidence>
<keyword evidence="5 9" id="KW-0472">Membrane</keyword>
<dbReference type="PANTHER" id="PTHR19433">
    <property type="entry name" value="T-CELL RECEPTOR ALPHA CHAIN V REGION-RELATED"/>
    <property type="match status" value="1"/>
</dbReference>
<keyword evidence="2" id="KW-1003">Cell membrane</keyword>